<dbReference type="AlphaFoldDB" id="A0A917SFW6"/>
<dbReference type="InterPro" id="IPR036390">
    <property type="entry name" value="WH_DNA-bd_sf"/>
</dbReference>
<dbReference type="InterPro" id="IPR001845">
    <property type="entry name" value="HTH_ArsR_DNA-bd_dom"/>
</dbReference>
<dbReference type="EMBL" id="BMMZ01000011">
    <property type="protein sequence ID" value="GGL76508.1"/>
    <property type="molecule type" value="Genomic_DNA"/>
</dbReference>
<dbReference type="PANTHER" id="PTHR38600">
    <property type="entry name" value="TRANSCRIPTIONAL REGULATORY PROTEIN"/>
    <property type="match status" value="1"/>
</dbReference>
<dbReference type="PRINTS" id="PR00778">
    <property type="entry name" value="HTHARSR"/>
</dbReference>
<dbReference type="Proteomes" id="UP000613840">
    <property type="component" value="Unassembled WGS sequence"/>
</dbReference>
<dbReference type="InterPro" id="IPR036388">
    <property type="entry name" value="WH-like_DNA-bd_sf"/>
</dbReference>
<keyword evidence="3" id="KW-1185">Reference proteome</keyword>
<name>A0A917SFW6_9ACTN</name>
<evidence type="ECO:0000313" key="2">
    <source>
        <dbReference type="EMBL" id="GGL76508.1"/>
    </source>
</evidence>
<dbReference type="PANTHER" id="PTHR38600:SF1">
    <property type="entry name" value="TRANSCRIPTIONAL REGULATORY PROTEIN"/>
    <property type="match status" value="1"/>
</dbReference>
<feature type="domain" description="HTH arsR-type" evidence="1">
    <location>
        <begin position="2"/>
        <end position="97"/>
    </location>
</feature>
<evidence type="ECO:0000259" key="1">
    <source>
        <dbReference type="PROSITE" id="PS50987"/>
    </source>
</evidence>
<accession>A0A917SFW6</accession>
<reference evidence="2" key="1">
    <citation type="journal article" date="2014" name="Int. J. Syst. Evol. Microbiol.">
        <title>Complete genome sequence of Corynebacterium casei LMG S-19264T (=DSM 44701T), isolated from a smear-ripened cheese.</title>
        <authorList>
            <consortium name="US DOE Joint Genome Institute (JGI-PGF)"/>
            <person name="Walter F."/>
            <person name="Albersmeier A."/>
            <person name="Kalinowski J."/>
            <person name="Ruckert C."/>
        </authorList>
    </citation>
    <scope>NUCLEOTIDE SEQUENCE</scope>
    <source>
        <strain evidence="2">CGMCC 4.7306</strain>
    </source>
</reference>
<organism evidence="2 3">
    <name type="scientific">Microlunatus endophyticus</name>
    <dbReference type="NCBI Taxonomy" id="1716077"/>
    <lineage>
        <taxon>Bacteria</taxon>
        <taxon>Bacillati</taxon>
        <taxon>Actinomycetota</taxon>
        <taxon>Actinomycetes</taxon>
        <taxon>Propionibacteriales</taxon>
        <taxon>Propionibacteriaceae</taxon>
        <taxon>Microlunatus</taxon>
    </lineage>
</organism>
<protein>
    <submittedName>
        <fullName evidence="2">Transcriptional regulator</fullName>
    </submittedName>
</protein>
<dbReference type="PROSITE" id="PS50987">
    <property type="entry name" value="HTH_ARSR_2"/>
    <property type="match status" value="1"/>
</dbReference>
<proteinExistence type="predicted"/>
<comment type="caution">
    <text evidence="2">The sequence shown here is derived from an EMBL/GenBank/DDBJ whole genome shotgun (WGS) entry which is preliminary data.</text>
</comment>
<sequence>MTDPSAPDEVAVVFTALADPRRREVLETVASASGITATAVAERLTISRQAVAKHLAVLTEAGLVTSSKRGREVLFEVSPAPLEETARWLQRQASAWDRQLEALKRRAERSIR</sequence>
<gene>
    <name evidence="2" type="ORF">GCM10011575_38290</name>
</gene>
<dbReference type="Gene3D" id="1.10.10.10">
    <property type="entry name" value="Winged helix-like DNA-binding domain superfamily/Winged helix DNA-binding domain"/>
    <property type="match status" value="1"/>
</dbReference>
<dbReference type="Pfam" id="PF12840">
    <property type="entry name" value="HTH_20"/>
    <property type="match status" value="1"/>
</dbReference>
<dbReference type="SUPFAM" id="SSF46785">
    <property type="entry name" value="Winged helix' DNA-binding domain"/>
    <property type="match status" value="1"/>
</dbReference>
<dbReference type="SMART" id="SM00418">
    <property type="entry name" value="HTH_ARSR"/>
    <property type="match status" value="1"/>
</dbReference>
<dbReference type="GO" id="GO:0003700">
    <property type="term" value="F:DNA-binding transcription factor activity"/>
    <property type="evidence" value="ECO:0007669"/>
    <property type="project" value="InterPro"/>
</dbReference>
<dbReference type="CDD" id="cd00090">
    <property type="entry name" value="HTH_ARSR"/>
    <property type="match status" value="1"/>
</dbReference>
<dbReference type="RefSeq" id="WP_188896991.1">
    <property type="nucleotide sequence ID" value="NZ_BMMZ01000011.1"/>
</dbReference>
<dbReference type="NCBIfam" id="NF033788">
    <property type="entry name" value="HTH_metalloreg"/>
    <property type="match status" value="1"/>
</dbReference>
<evidence type="ECO:0000313" key="3">
    <source>
        <dbReference type="Proteomes" id="UP000613840"/>
    </source>
</evidence>
<dbReference type="InterPro" id="IPR011991">
    <property type="entry name" value="ArsR-like_HTH"/>
</dbReference>
<reference evidence="2" key="2">
    <citation type="submission" date="2020-09" db="EMBL/GenBank/DDBJ databases">
        <authorList>
            <person name="Sun Q."/>
            <person name="Zhou Y."/>
        </authorList>
    </citation>
    <scope>NUCLEOTIDE SEQUENCE</scope>
    <source>
        <strain evidence="2">CGMCC 4.7306</strain>
    </source>
</reference>